<keyword evidence="1" id="KW-0732">Signal</keyword>
<organism evidence="2 3">
    <name type="scientific">Faecalicatena faecalis</name>
    <dbReference type="NCBI Taxonomy" id="2726362"/>
    <lineage>
        <taxon>Bacteria</taxon>
        <taxon>Bacillati</taxon>
        <taxon>Bacillota</taxon>
        <taxon>Clostridia</taxon>
        <taxon>Lachnospirales</taxon>
        <taxon>Lachnospiraceae</taxon>
        <taxon>Faecalicatena</taxon>
    </lineage>
</organism>
<keyword evidence="3" id="KW-1185">Reference proteome</keyword>
<feature type="signal peptide" evidence="1">
    <location>
        <begin position="1"/>
        <end position="22"/>
    </location>
</feature>
<comment type="caution">
    <text evidence="2">The sequence shown here is derived from an EMBL/GenBank/DDBJ whole genome shotgun (WGS) entry which is preliminary data.</text>
</comment>
<dbReference type="EMBL" id="JABACJ020000023">
    <property type="protein sequence ID" value="MBU3877803.1"/>
    <property type="molecule type" value="Genomic_DNA"/>
</dbReference>
<gene>
    <name evidence="2" type="ORF">HGO97_018540</name>
</gene>
<evidence type="ECO:0008006" key="4">
    <source>
        <dbReference type="Google" id="ProtNLM"/>
    </source>
</evidence>
<sequence length="197" mass="22295">MMKKYRKLSVLLIAAMLVGLCACGSKDDGKKGDGYKKEVDTYTKEKDEASISFEIAKELGYQEKTSDTSSLTLANQENDTSIDIVLFHENSKSSTVVREAEDYGEDHSGFEHITIGDYKGSKVFRSWGKEDSIRECEIRLVLTEPSDKNMVYAVKVNFTKGLECEDLDVKEFVDSEDFMHFLSSFKVTLEDSEEETK</sequence>
<dbReference type="Proteomes" id="UP000723714">
    <property type="component" value="Unassembled WGS sequence"/>
</dbReference>
<name>A0ABS6D870_9FIRM</name>
<reference evidence="2 3" key="1">
    <citation type="submission" date="2021-06" db="EMBL/GenBank/DDBJ databases">
        <title>Faecalicatena sp. nov. isolated from porcine feces.</title>
        <authorList>
            <person name="Oh B.S."/>
            <person name="Lee J.H."/>
        </authorList>
    </citation>
    <scope>NUCLEOTIDE SEQUENCE [LARGE SCALE GENOMIC DNA]</scope>
    <source>
        <strain evidence="2 3">AGMB00832</strain>
    </source>
</reference>
<dbReference type="RefSeq" id="WP_117891085.1">
    <property type="nucleotide sequence ID" value="NZ_JABACJ020000023.1"/>
</dbReference>
<protein>
    <recommendedName>
        <fullName evidence="4">Lipoprotein</fullName>
    </recommendedName>
</protein>
<evidence type="ECO:0000313" key="2">
    <source>
        <dbReference type="EMBL" id="MBU3877803.1"/>
    </source>
</evidence>
<dbReference type="PROSITE" id="PS51257">
    <property type="entry name" value="PROKAR_LIPOPROTEIN"/>
    <property type="match status" value="1"/>
</dbReference>
<accession>A0ABS6D870</accession>
<proteinExistence type="predicted"/>
<evidence type="ECO:0000256" key="1">
    <source>
        <dbReference type="SAM" id="SignalP"/>
    </source>
</evidence>
<feature type="chain" id="PRO_5045206406" description="Lipoprotein" evidence="1">
    <location>
        <begin position="23"/>
        <end position="197"/>
    </location>
</feature>
<evidence type="ECO:0000313" key="3">
    <source>
        <dbReference type="Proteomes" id="UP000723714"/>
    </source>
</evidence>